<dbReference type="EMBL" id="HBIO01007629">
    <property type="protein sequence ID" value="CAE0460898.1"/>
    <property type="molecule type" value="Transcribed_RNA"/>
</dbReference>
<feature type="domain" description="EXPERA" evidence="9">
    <location>
        <begin position="8"/>
        <end position="176"/>
    </location>
</feature>
<name>A0A6S8SMW3_9STRA</name>
<evidence type="ECO:0000256" key="7">
    <source>
        <dbReference type="PROSITE-ProRule" id="PRU01087"/>
    </source>
</evidence>
<organism evidence="11">
    <name type="scientific">Chaetoceros debilis</name>
    <dbReference type="NCBI Taxonomy" id="122233"/>
    <lineage>
        <taxon>Eukaryota</taxon>
        <taxon>Sar</taxon>
        <taxon>Stramenopiles</taxon>
        <taxon>Ochrophyta</taxon>
        <taxon>Bacillariophyta</taxon>
        <taxon>Coscinodiscophyceae</taxon>
        <taxon>Chaetocerotophycidae</taxon>
        <taxon>Chaetocerotales</taxon>
        <taxon>Chaetocerotaceae</taxon>
        <taxon>Chaetoceros</taxon>
    </lineage>
</organism>
<evidence type="ECO:0000256" key="6">
    <source>
        <dbReference type="ARBA" id="ARBA00023136"/>
    </source>
</evidence>
<keyword evidence="3 7" id="KW-0812">Transmembrane</keyword>
<protein>
    <recommendedName>
        <fullName evidence="9">EXPERA domain-containing protein</fullName>
    </recommendedName>
</protein>
<dbReference type="InterPro" id="IPR051987">
    <property type="entry name" value="Sigma-2_receptor-like"/>
</dbReference>
<dbReference type="PIRSF" id="PIRSF031032">
    <property type="entry name" value="TMP_97_prd"/>
    <property type="match status" value="1"/>
</dbReference>
<dbReference type="Pfam" id="PF05241">
    <property type="entry name" value="EBP"/>
    <property type="match status" value="1"/>
</dbReference>
<sequence>MKTLNGKTRLAFLAFFGSHILATLCIDMQAFLGQSQFVTYPQVLQDLLSWYCDLFHDQLMKPPQYDNWFRAIVCCEIIFQLPFFFVACYMIWNSTLTTSTATDTGIDTPTSESRSTYTAGSGWFKSACMVYGTHTATTLIPILACHIFDNEGATVIQKVGVVSIYLPYLIFPLWLVYIACANENIFGERERQQNSTKKKS</sequence>
<dbReference type="PANTHER" id="PTHR31204:SF1">
    <property type="entry name" value="SIGMA INTRACELLULAR RECEPTOR 2"/>
    <property type="match status" value="1"/>
</dbReference>
<dbReference type="GO" id="GO:0005789">
    <property type="term" value="C:endoplasmic reticulum membrane"/>
    <property type="evidence" value="ECO:0007669"/>
    <property type="project" value="UniProtKB-SubCell"/>
</dbReference>
<evidence type="ECO:0000256" key="1">
    <source>
        <dbReference type="ARBA" id="ARBA00004477"/>
    </source>
</evidence>
<comment type="subcellular location">
    <subcellularLocation>
        <location evidence="1">Endoplasmic reticulum membrane</location>
        <topology evidence="1">Multi-pass membrane protein</topology>
    </subcellularLocation>
</comment>
<dbReference type="EMBL" id="HBIO01007630">
    <property type="protein sequence ID" value="CAE0460899.1"/>
    <property type="molecule type" value="Transcribed_RNA"/>
</dbReference>
<keyword evidence="6 7" id="KW-0472">Membrane</keyword>
<gene>
    <name evidence="10" type="ORF">CDEB00056_LOCUS5739</name>
    <name evidence="11" type="ORF">CDEB00056_LOCUS5740</name>
</gene>
<evidence type="ECO:0000256" key="3">
    <source>
        <dbReference type="ARBA" id="ARBA00022692"/>
    </source>
</evidence>
<dbReference type="InterPro" id="IPR016964">
    <property type="entry name" value="Sigma2_recept"/>
</dbReference>
<dbReference type="PROSITE" id="PS51751">
    <property type="entry name" value="EXPERA"/>
    <property type="match status" value="1"/>
</dbReference>
<reference evidence="11" key="1">
    <citation type="submission" date="2021-01" db="EMBL/GenBank/DDBJ databases">
        <authorList>
            <person name="Corre E."/>
            <person name="Pelletier E."/>
            <person name="Niang G."/>
            <person name="Scheremetjew M."/>
            <person name="Finn R."/>
            <person name="Kale V."/>
            <person name="Holt S."/>
            <person name="Cochrane G."/>
            <person name="Meng A."/>
            <person name="Brown T."/>
            <person name="Cohen L."/>
        </authorList>
    </citation>
    <scope>NUCLEOTIDE SEQUENCE</scope>
    <source>
        <strain evidence="11">MM31A-1</strain>
    </source>
</reference>
<evidence type="ECO:0000256" key="5">
    <source>
        <dbReference type="ARBA" id="ARBA00022989"/>
    </source>
</evidence>
<dbReference type="PANTHER" id="PTHR31204">
    <property type="entry name" value="SIGMA INTRACELLULAR RECEPTOR 2"/>
    <property type="match status" value="1"/>
</dbReference>
<evidence type="ECO:0000259" key="9">
    <source>
        <dbReference type="PROSITE" id="PS51751"/>
    </source>
</evidence>
<evidence type="ECO:0000256" key="8">
    <source>
        <dbReference type="SAM" id="Phobius"/>
    </source>
</evidence>
<dbReference type="AlphaFoldDB" id="A0A6S8SMW3"/>
<evidence type="ECO:0000313" key="10">
    <source>
        <dbReference type="EMBL" id="CAE0460898.1"/>
    </source>
</evidence>
<feature type="transmembrane region" description="Helical" evidence="8">
    <location>
        <begin position="68"/>
        <end position="92"/>
    </location>
</feature>
<proteinExistence type="inferred from homology"/>
<keyword evidence="4" id="KW-0256">Endoplasmic reticulum</keyword>
<evidence type="ECO:0000313" key="11">
    <source>
        <dbReference type="EMBL" id="CAE0460899.1"/>
    </source>
</evidence>
<evidence type="ECO:0000256" key="4">
    <source>
        <dbReference type="ARBA" id="ARBA00022824"/>
    </source>
</evidence>
<keyword evidence="5 7" id="KW-1133">Transmembrane helix</keyword>
<accession>A0A6S8SMW3</accession>
<dbReference type="InterPro" id="IPR033118">
    <property type="entry name" value="EXPERA"/>
</dbReference>
<evidence type="ECO:0000256" key="2">
    <source>
        <dbReference type="ARBA" id="ARBA00009096"/>
    </source>
</evidence>
<comment type="similarity">
    <text evidence="2">Belongs to the TMEM97/sigma-2 receptor family.</text>
</comment>